<dbReference type="InterPro" id="IPR002569">
    <property type="entry name" value="Met_Sox_Rdtase_MsrA_dom"/>
</dbReference>
<evidence type="ECO:0000256" key="4">
    <source>
        <dbReference type="HAMAP-Rule" id="MF_01401"/>
    </source>
</evidence>
<feature type="domain" description="Peptide methionine sulphoxide reductase MsrA" evidence="5">
    <location>
        <begin position="7"/>
        <end position="159"/>
    </location>
</feature>
<dbReference type="Gene3D" id="3.30.1060.10">
    <property type="entry name" value="Peptide methionine sulphoxide reductase MsrA"/>
    <property type="match status" value="1"/>
</dbReference>
<dbReference type="HAMAP" id="MF_01401">
    <property type="entry name" value="MsrA"/>
    <property type="match status" value="1"/>
</dbReference>
<evidence type="ECO:0000256" key="2">
    <source>
        <dbReference type="ARBA" id="ARBA00047806"/>
    </source>
</evidence>
<keyword evidence="7" id="KW-1185">Reference proteome</keyword>
<evidence type="ECO:0000313" key="7">
    <source>
        <dbReference type="Proteomes" id="UP001597032"/>
    </source>
</evidence>
<name>A0ABW2Z5T8_9FLAO</name>
<dbReference type="NCBIfam" id="TIGR00401">
    <property type="entry name" value="msrA"/>
    <property type="match status" value="1"/>
</dbReference>
<dbReference type="PANTHER" id="PTHR43774:SF1">
    <property type="entry name" value="PEPTIDE METHIONINE SULFOXIDE REDUCTASE MSRA 2"/>
    <property type="match status" value="1"/>
</dbReference>
<reference evidence="7" key="1">
    <citation type="journal article" date="2019" name="Int. J. Syst. Evol. Microbiol.">
        <title>The Global Catalogue of Microorganisms (GCM) 10K type strain sequencing project: providing services to taxonomists for standard genome sequencing and annotation.</title>
        <authorList>
            <consortium name="The Broad Institute Genomics Platform"/>
            <consortium name="The Broad Institute Genome Sequencing Center for Infectious Disease"/>
            <person name="Wu L."/>
            <person name="Ma J."/>
        </authorList>
    </citation>
    <scope>NUCLEOTIDE SEQUENCE [LARGE SCALE GENOMIC DNA]</scope>
    <source>
        <strain evidence="7">CCUG 60022</strain>
    </source>
</reference>
<dbReference type="RefSeq" id="WP_298287374.1">
    <property type="nucleotide sequence ID" value="NZ_JBHTIC010000008.1"/>
</dbReference>
<comment type="function">
    <text evidence="4">Has an important function as a repair enzyme for proteins that have been inactivated by oxidation. Catalyzes the reversible oxidation-reduction of methionine sulfoxide in proteins to methionine.</text>
</comment>
<dbReference type="InterPro" id="IPR036509">
    <property type="entry name" value="Met_Sox_Rdtase_MsrA_sf"/>
</dbReference>
<gene>
    <name evidence="4 6" type="primary">msrA</name>
    <name evidence="6" type="ORF">ACFQZW_07965</name>
</gene>
<organism evidence="6 7">
    <name type="scientific">Lutibacter aestuarii</name>
    <dbReference type="NCBI Taxonomy" id="861111"/>
    <lineage>
        <taxon>Bacteria</taxon>
        <taxon>Pseudomonadati</taxon>
        <taxon>Bacteroidota</taxon>
        <taxon>Flavobacteriia</taxon>
        <taxon>Flavobacteriales</taxon>
        <taxon>Flavobacteriaceae</taxon>
        <taxon>Lutibacter</taxon>
    </lineage>
</organism>
<feature type="active site" evidence="4">
    <location>
        <position position="14"/>
    </location>
</feature>
<dbReference type="Pfam" id="PF01625">
    <property type="entry name" value="PMSR"/>
    <property type="match status" value="1"/>
</dbReference>
<dbReference type="EMBL" id="JBHTIC010000008">
    <property type="protein sequence ID" value="MFD0762013.1"/>
    <property type="molecule type" value="Genomic_DNA"/>
</dbReference>
<evidence type="ECO:0000313" key="6">
    <source>
        <dbReference type="EMBL" id="MFD0762013.1"/>
    </source>
</evidence>
<sequence>MTKKLETATLANGCFWCTEAIFQRLKGVEFVTSGYSGGTIKNPAYREVTTGRTGHAEAIEIQFNPSIISFQEILDVFFSTHDPTTLNRQGYDIGTQYRSAVFYHSEAQKKVAEIFIEALTKAEIFDNPIVTEVTKFEAFYKAEDYHQNYYNNNKNQGYCRAVINPKLEKFIKKYKDKLKEN</sequence>
<comment type="catalytic activity">
    <reaction evidence="2 4">
        <text>L-methionyl-[protein] + [thioredoxin]-disulfide + H2O = L-methionyl-(S)-S-oxide-[protein] + [thioredoxin]-dithiol</text>
        <dbReference type="Rhea" id="RHEA:14217"/>
        <dbReference type="Rhea" id="RHEA-COMP:10698"/>
        <dbReference type="Rhea" id="RHEA-COMP:10700"/>
        <dbReference type="Rhea" id="RHEA-COMP:12313"/>
        <dbReference type="Rhea" id="RHEA-COMP:12315"/>
        <dbReference type="ChEBI" id="CHEBI:15377"/>
        <dbReference type="ChEBI" id="CHEBI:16044"/>
        <dbReference type="ChEBI" id="CHEBI:29950"/>
        <dbReference type="ChEBI" id="CHEBI:44120"/>
        <dbReference type="ChEBI" id="CHEBI:50058"/>
        <dbReference type="EC" id="1.8.4.11"/>
    </reaction>
</comment>
<dbReference type="SUPFAM" id="SSF55068">
    <property type="entry name" value="Peptide methionine sulfoxide reductase"/>
    <property type="match status" value="1"/>
</dbReference>
<dbReference type="GO" id="GO:0008113">
    <property type="term" value="F:peptide-methionine (S)-S-oxide reductase activity"/>
    <property type="evidence" value="ECO:0007669"/>
    <property type="project" value="UniProtKB-EC"/>
</dbReference>
<evidence type="ECO:0000256" key="1">
    <source>
        <dbReference type="ARBA" id="ARBA00023002"/>
    </source>
</evidence>
<comment type="similarity">
    <text evidence="4">Belongs to the MsrA Met sulfoxide reductase family.</text>
</comment>
<proteinExistence type="inferred from homology"/>
<evidence type="ECO:0000256" key="3">
    <source>
        <dbReference type="ARBA" id="ARBA00048782"/>
    </source>
</evidence>
<accession>A0ABW2Z5T8</accession>
<comment type="caution">
    <text evidence="6">The sequence shown here is derived from an EMBL/GenBank/DDBJ whole genome shotgun (WGS) entry which is preliminary data.</text>
</comment>
<protein>
    <recommendedName>
        <fullName evidence="4">Peptide methionine sulfoxide reductase MsrA</fullName>
        <shortName evidence="4">Protein-methionine-S-oxide reductase</shortName>
        <ecNumber evidence="4">1.8.4.11</ecNumber>
    </recommendedName>
    <alternativeName>
        <fullName evidence="4">Peptide-methionine (S)-S-oxide reductase</fullName>
        <shortName evidence="4">Peptide Met(O) reductase</shortName>
    </alternativeName>
</protein>
<keyword evidence="1 4" id="KW-0560">Oxidoreductase</keyword>
<comment type="catalytic activity">
    <reaction evidence="3 4">
        <text>[thioredoxin]-disulfide + L-methionine + H2O = L-methionine (S)-S-oxide + [thioredoxin]-dithiol</text>
        <dbReference type="Rhea" id="RHEA:19993"/>
        <dbReference type="Rhea" id="RHEA-COMP:10698"/>
        <dbReference type="Rhea" id="RHEA-COMP:10700"/>
        <dbReference type="ChEBI" id="CHEBI:15377"/>
        <dbReference type="ChEBI" id="CHEBI:29950"/>
        <dbReference type="ChEBI" id="CHEBI:50058"/>
        <dbReference type="ChEBI" id="CHEBI:57844"/>
        <dbReference type="ChEBI" id="CHEBI:58772"/>
        <dbReference type="EC" id="1.8.4.11"/>
    </reaction>
</comment>
<evidence type="ECO:0000259" key="5">
    <source>
        <dbReference type="Pfam" id="PF01625"/>
    </source>
</evidence>
<dbReference type="Proteomes" id="UP001597032">
    <property type="component" value="Unassembled WGS sequence"/>
</dbReference>
<dbReference type="EC" id="1.8.4.11" evidence="4"/>
<dbReference type="PANTHER" id="PTHR43774">
    <property type="entry name" value="PEPTIDE METHIONINE SULFOXIDE REDUCTASE"/>
    <property type="match status" value="1"/>
</dbReference>